<dbReference type="PANTHER" id="PTHR33916">
    <property type="entry name" value="EXPANSIN-LIKE EG45 DOMAIN-CONTAINING PROTEIN"/>
    <property type="match status" value="1"/>
</dbReference>
<sequence>MAVWPAAAASLLIALLSFCEAVRAIRTHGGGGGYYVSTVGDPSMRRDGLRVAWEAFCNEVGQEALGMGSPRGTDCFDLETSAGEHGQPVHEVVHRVTDADNDLREGDPFPGAPAERQPRHHRGHLPENGCRASPSPQTSRFPFPGGAGRCMNQPLVFHNRTALGGAGRWLRGGLFVTYELDAADLGSGDVSYYSVTWENEVAASAGGRGGGWVFHQKLRTSNKGFSGGYHYDTRGMNQTGAGIAGLQGERDAGGEAGRRSQQPVLLEYLMDMGSCWKNDGRPCDGDTATDVTRYSEMIINPETPCPPWHTFRNGTRVHRADTARFPYGAYHVYCSPAQRAEQPTTYCDAYSNPQLQEILQLLPHPVWGEFSYPTAKGQGWVGDPRAWELDAGALSQALYFYQDLGTPPARRRWTLLDVDTEIYVRENAEAEWTLSGFDILVSDTCIKSQQGSCW</sequence>
<dbReference type="eggNOG" id="ENOG502QRBU">
    <property type="taxonomic scope" value="Eukaryota"/>
</dbReference>
<feature type="domain" description="DUF7705" evidence="3">
    <location>
        <begin position="123"/>
        <end position="441"/>
    </location>
</feature>
<evidence type="ECO:0000256" key="1">
    <source>
        <dbReference type="SAM" id="MobiDB-lite"/>
    </source>
</evidence>
<accession>K4A240</accession>
<proteinExistence type="predicted"/>
<dbReference type="EMBL" id="AGNK02000693">
    <property type="status" value="NOT_ANNOTATED_CDS"/>
    <property type="molecule type" value="Genomic_DNA"/>
</dbReference>
<dbReference type="EnsemblPlants" id="KQL22601">
    <property type="protein sequence ID" value="KQL22601"/>
    <property type="gene ID" value="SETIT_032937mg"/>
</dbReference>
<evidence type="ECO:0000256" key="2">
    <source>
        <dbReference type="SAM" id="SignalP"/>
    </source>
</evidence>
<dbReference type="PANTHER" id="PTHR33916:SF8">
    <property type="entry name" value="OS05G0272800 PROTEIN"/>
    <property type="match status" value="1"/>
</dbReference>
<feature type="signal peptide" evidence="2">
    <location>
        <begin position="1"/>
        <end position="24"/>
    </location>
</feature>
<organism evidence="4 5">
    <name type="scientific">Setaria italica</name>
    <name type="common">Foxtail millet</name>
    <name type="synonym">Panicum italicum</name>
    <dbReference type="NCBI Taxonomy" id="4555"/>
    <lineage>
        <taxon>Eukaryota</taxon>
        <taxon>Viridiplantae</taxon>
        <taxon>Streptophyta</taxon>
        <taxon>Embryophyta</taxon>
        <taxon>Tracheophyta</taxon>
        <taxon>Spermatophyta</taxon>
        <taxon>Magnoliopsida</taxon>
        <taxon>Liliopsida</taxon>
        <taxon>Poales</taxon>
        <taxon>Poaceae</taxon>
        <taxon>PACMAD clade</taxon>
        <taxon>Panicoideae</taxon>
        <taxon>Panicodae</taxon>
        <taxon>Paniceae</taxon>
        <taxon>Cenchrinae</taxon>
        <taxon>Setaria</taxon>
    </lineage>
</organism>
<dbReference type="Gramene" id="KQL22601">
    <property type="protein sequence ID" value="KQL22601"/>
    <property type="gene ID" value="SETIT_032937mg"/>
</dbReference>
<feature type="region of interest" description="Disordered" evidence="1">
    <location>
        <begin position="101"/>
        <end position="137"/>
    </location>
</feature>
<dbReference type="InParanoid" id="K4A240"/>
<protein>
    <recommendedName>
        <fullName evidence="3">DUF7705 domain-containing protein</fullName>
    </recommendedName>
</protein>
<evidence type="ECO:0000313" key="5">
    <source>
        <dbReference type="Proteomes" id="UP000004995"/>
    </source>
</evidence>
<keyword evidence="2" id="KW-0732">Signal</keyword>
<feature type="chain" id="PRO_5010128404" description="DUF7705 domain-containing protein" evidence="2">
    <location>
        <begin position="25"/>
        <end position="454"/>
    </location>
</feature>
<reference evidence="5" key="1">
    <citation type="journal article" date="2012" name="Nat. Biotechnol.">
        <title>Reference genome sequence of the model plant Setaria.</title>
        <authorList>
            <person name="Bennetzen J.L."/>
            <person name="Schmutz J."/>
            <person name="Wang H."/>
            <person name="Percifield R."/>
            <person name="Hawkins J."/>
            <person name="Pontaroli A.C."/>
            <person name="Estep M."/>
            <person name="Feng L."/>
            <person name="Vaughn J.N."/>
            <person name="Grimwood J."/>
            <person name="Jenkins J."/>
            <person name="Barry K."/>
            <person name="Lindquist E."/>
            <person name="Hellsten U."/>
            <person name="Deshpande S."/>
            <person name="Wang X."/>
            <person name="Wu X."/>
            <person name="Mitros T."/>
            <person name="Triplett J."/>
            <person name="Yang X."/>
            <person name="Ye C.Y."/>
            <person name="Mauro-Herrera M."/>
            <person name="Wang L."/>
            <person name="Li P."/>
            <person name="Sharma M."/>
            <person name="Sharma R."/>
            <person name="Ronald P.C."/>
            <person name="Panaud O."/>
            <person name="Kellogg E.A."/>
            <person name="Brutnell T.P."/>
            <person name="Doust A.N."/>
            <person name="Tuskan G.A."/>
            <person name="Rokhsar D."/>
            <person name="Devos K.M."/>
        </authorList>
    </citation>
    <scope>NUCLEOTIDE SEQUENCE [LARGE SCALE GENOMIC DNA]</scope>
    <source>
        <strain evidence="5">cv. Yugu1</strain>
    </source>
</reference>
<name>K4A240_SETIT</name>
<dbReference type="Proteomes" id="UP000004995">
    <property type="component" value="Unassembled WGS sequence"/>
</dbReference>
<evidence type="ECO:0000313" key="4">
    <source>
        <dbReference type="EnsemblPlants" id="KQL22601"/>
    </source>
</evidence>
<dbReference type="OMA" id="ENGCRAS"/>
<keyword evidence="5" id="KW-1185">Reference proteome</keyword>
<reference evidence="4" key="2">
    <citation type="submission" date="2018-08" db="UniProtKB">
        <authorList>
            <consortium name="EnsemblPlants"/>
        </authorList>
    </citation>
    <scope>IDENTIFICATION</scope>
    <source>
        <strain evidence="4">Yugu1</strain>
    </source>
</reference>
<dbReference type="Pfam" id="PF24804">
    <property type="entry name" value="DUF7705"/>
    <property type="match status" value="2"/>
</dbReference>
<dbReference type="InterPro" id="IPR056122">
    <property type="entry name" value="DUF7705"/>
</dbReference>
<evidence type="ECO:0000259" key="3">
    <source>
        <dbReference type="Pfam" id="PF24804"/>
    </source>
</evidence>
<dbReference type="STRING" id="4555.K4A240"/>
<dbReference type="HOGENOM" id="CLU_023652_0_0_1"/>
<feature type="domain" description="DUF7705" evidence="3">
    <location>
        <begin position="36"/>
        <end position="115"/>
    </location>
</feature>
<dbReference type="AlphaFoldDB" id="K4A240"/>